<dbReference type="AlphaFoldDB" id="A0A382X3U8"/>
<dbReference type="GO" id="GO:0005085">
    <property type="term" value="F:guanyl-nucleotide exchange factor activity"/>
    <property type="evidence" value="ECO:0007669"/>
    <property type="project" value="TreeGrafter"/>
</dbReference>
<gene>
    <name evidence="2" type="ORF">METZ01_LOCUS418636</name>
</gene>
<dbReference type="PROSITE" id="PS50012">
    <property type="entry name" value="RCC1_3"/>
    <property type="match status" value="1"/>
</dbReference>
<feature type="non-terminal residue" evidence="2">
    <location>
        <position position="273"/>
    </location>
</feature>
<dbReference type="InterPro" id="IPR000408">
    <property type="entry name" value="Reg_chr_condens"/>
</dbReference>
<dbReference type="GO" id="GO:0005737">
    <property type="term" value="C:cytoplasm"/>
    <property type="evidence" value="ECO:0007669"/>
    <property type="project" value="TreeGrafter"/>
</dbReference>
<accession>A0A382X3U8</accession>
<dbReference type="EMBL" id="UINC01164766">
    <property type="protein sequence ID" value="SVD65782.1"/>
    <property type="molecule type" value="Genomic_DNA"/>
</dbReference>
<reference evidence="2" key="1">
    <citation type="submission" date="2018-05" db="EMBL/GenBank/DDBJ databases">
        <authorList>
            <person name="Lanie J.A."/>
            <person name="Ng W.-L."/>
            <person name="Kazmierczak K.M."/>
            <person name="Andrzejewski T.M."/>
            <person name="Davidsen T.M."/>
            <person name="Wayne K.J."/>
            <person name="Tettelin H."/>
            <person name="Glass J.I."/>
            <person name="Rusch D."/>
            <person name="Podicherti R."/>
            <person name="Tsui H.-C.T."/>
            <person name="Winkler M.E."/>
        </authorList>
    </citation>
    <scope>NUCLEOTIDE SEQUENCE</scope>
</reference>
<feature type="non-terminal residue" evidence="2">
    <location>
        <position position="1"/>
    </location>
</feature>
<feature type="region of interest" description="Disordered" evidence="1">
    <location>
        <begin position="250"/>
        <end position="273"/>
    </location>
</feature>
<organism evidence="2">
    <name type="scientific">marine metagenome</name>
    <dbReference type="NCBI Taxonomy" id="408172"/>
    <lineage>
        <taxon>unclassified sequences</taxon>
        <taxon>metagenomes</taxon>
        <taxon>ecological metagenomes</taxon>
    </lineage>
</organism>
<proteinExistence type="predicted"/>
<dbReference type="InterPro" id="IPR009091">
    <property type="entry name" value="RCC1/BLIP-II"/>
</dbReference>
<dbReference type="Pfam" id="PF13540">
    <property type="entry name" value="RCC1_2"/>
    <property type="match status" value="3"/>
</dbReference>
<dbReference type="PANTHER" id="PTHR45982:SF1">
    <property type="entry name" value="REGULATOR OF CHROMOSOME CONDENSATION"/>
    <property type="match status" value="1"/>
</dbReference>
<evidence type="ECO:0000313" key="2">
    <source>
        <dbReference type="EMBL" id="SVD65782.1"/>
    </source>
</evidence>
<dbReference type="InterPro" id="IPR051553">
    <property type="entry name" value="Ran_GTPase-activating"/>
</dbReference>
<sequence>PTTDTTPDYTFSSTESGTITYGGSCSSSTTSAISGNNTITLSSLSDGTYADCTIKVSKTVTTNKSVTNLSDSLTITSFTVSSSDDTTAPTVSSISAFDHTCVLLNNGSVKCWGWNHFGQLGKGTKGNTAHIGDDANEMGDNLTSIDLGTDRTATAIDTGYDHTCALLDNASVKCWGRNVYGALGKGNNDSLGDDANEMGDNLTSIDLGTGRTATAISAGYRHTCALLDNASVKCWGYGAKGQLGLGNTDDIGDGPNEMGDNLTSIDLGTDRTA</sequence>
<name>A0A382X3U8_9ZZZZ</name>
<evidence type="ECO:0000256" key="1">
    <source>
        <dbReference type="SAM" id="MobiDB-lite"/>
    </source>
</evidence>
<protein>
    <submittedName>
        <fullName evidence="2">Uncharacterized protein</fullName>
    </submittedName>
</protein>
<dbReference type="PANTHER" id="PTHR45982">
    <property type="entry name" value="REGULATOR OF CHROMOSOME CONDENSATION"/>
    <property type="match status" value="1"/>
</dbReference>
<dbReference type="Gene3D" id="2.130.10.30">
    <property type="entry name" value="Regulator of chromosome condensation 1/beta-lactamase-inhibitor protein II"/>
    <property type="match status" value="1"/>
</dbReference>
<dbReference type="SUPFAM" id="SSF50985">
    <property type="entry name" value="RCC1/BLIP-II"/>
    <property type="match status" value="1"/>
</dbReference>